<dbReference type="PANTHER" id="PTHR10682:SF10">
    <property type="entry name" value="POLYNUCLEOTIDE ADENYLYLTRANSFERASE"/>
    <property type="match status" value="1"/>
</dbReference>
<protein>
    <recommendedName>
        <fullName evidence="5">polynucleotide adenylyltransferase</fullName>
        <ecNumber evidence="5">2.7.7.19</ecNumber>
    </recommendedName>
</protein>
<evidence type="ECO:0000256" key="1">
    <source>
        <dbReference type="ARBA" id="ARBA00001936"/>
    </source>
</evidence>
<dbReference type="SUPFAM" id="SSF81631">
    <property type="entry name" value="PAP/OAS1 substrate-binding domain"/>
    <property type="match status" value="1"/>
</dbReference>
<keyword evidence="13" id="KW-0539">Nucleus</keyword>
<evidence type="ECO:0000259" key="16">
    <source>
        <dbReference type="Pfam" id="PF04928"/>
    </source>
</evidence>
<dbReference type="GO" id="GO:0005524">
    <property type="term" value="F:ATP binding"/>
    <property type="evidence" value="ECO:0007669"/>
    <property type="project" value="UniProtKB-KW"/>
</dbReference>
<dbReference type="FunFam" id="1.10.1410.10:FF:000001">
    <property type="entry name" value="Putative poly(A) polymerase gamma"/>
    <property type="match status" value="1"/>
</dbReference>
<dbReference type="InterPro" id="IPR043519">
    <property type="entry name" value="NT_sf"/>
</dbReference>
<keyword evidence="12" id="KW-0460">Magnesium</keyword>
<dbReference type="Gene3D" id="3.30.460.10">
    <property type="entry name" value="Beta Polymerase, domain 2"/>
    <property type="match status" value="1"/>
</dbReference>
<evidence type="ECO:0000256" key="2">
    <source>
        <dbReference type="ARBA" id="ARBA00001946"/>
    </source>
</evidence>
<dbReference type="EMBL" id="OIVN01004446">
    <property type="protein sequence ID" value="SPD17461.1"/>
    <property type="molecule type" value="Genomic_DNA"/>
</dbReference>
<keyword evidence="7" id="KW-0808">Transferase</keyword>
<feature type="domain" description="Poly(A) polymerase RNA-binding" evidence="15">
    <location>
        <begin position="359"/>
        <end position="396"/>
    </location>
</feature>
<evidence type="ECO:0000256" key="7">
    <source>
        <dbReference type="ARBA" id="ARBA00022679"/>
    </source>
</evidence>
<reference evidence="18" key="1">
    <citation type="submission" date="2018-02" db="EMBL/GenBank/DDBJ databases">
        <authorList>
            <person name="Cohen D.B."/>
            <person name="Kent A.D."/>
        </authorList>
    </citation>
    <scope>NUCLEOTIDE SEQUENCE</scope>
</reference>
<comment type="similarity">
    <text evidence="4">Belongs to the poly(A) polymerase family.</text>
</comment>
<evidence type="ECO:0000256" key="11">
    <source>
        <dbReference type="ARBA" id="ARBA00022840"/>
    </source>
</evidence>
<dbReference type="AlphaFoldDB" id="A0A2N9I0R5"/>
<keyword evidence="10" id="KW-0547">Nucleotide-binding</keyword>
<dbReference type="Gene3D" id="1.10.1410.10">
    <property type="match status" value="1"/>
</dbReference>
<evidence type="ECO:0000256" key="3">
    <source>
        <dbReference type="ARBA" id="ARBA00004123"/>
    </source>
</evidence>
<keyword evidence="11" id="KW-0067">ATP-binding</keyword>
<dbReference type="PANTHER" id="PTHR10682">
    <property type="entry name" value="POLY A POLYMERASE"/>
    <property type="match status" value="1"/>
</dbReference>
<evidence type="ECO:0000256" key="13">
    <source>
        <dbReference type="ARBA" id="ARBA00023242"/>
    </source>
</evidence>
<dbReference type="EC" id="2.7.7.19" evidence="5"/>
<dbReference type="InterPro" id="IPR048840">
    <property type="entry name" value="PolA_pol_NTPase"/>
</dbReference>
<evidence type="ECO:0000256" key="9">
    <source>
        <dbReference type="ARBA" id="ARBA00022723"/>
    </source>
</evidence>
<sequence length="724" mass="81197">MGSPGLMNRNNGQRLGITEPISLGGPTEYDVIKTHELEKYLRDAGLYESQEEAVGREEVLGRLDQIVKIWVKTISRAKGLNEQLVHEANAKIFTFGSYRLGVHGPGADIDTLCVGPRHATREEDFFGELYRMLSEMPEVKELQPVPDAYVPVMRFKFNGVSIDLLYAKLSLWDLDISQDSILQNADEQTVRSLNGCRVTDQILRLVPNIQNFRTTLRCMRLWAKRRGVYSNVAGFLGGINWALLVARICQLYPNALPNMLVSRFFRVYTQWRWPNPVMLCAIEEGSLGLQVWDPRRNPKDRFHLMPIITPAYPSMNSSYNVSSSTLRIMSEEFQRGSEICEAMEASKADWDTIFEPYPFFEAYKNYLQIDITAENADDLRKWKGWVESRLRQLTLKRKQGVPASEGEQFDIRRTVEEFKHNVNMYTLWKPGMEIHVSHVKRRNIPNFVFPSGIRPSRPSNVTWDSRRSSELKVSGPVQDNSCEGKAVSNGVDDRSKRKRVDDNVETDLRSAKCLAAEPPSVGEVHEGSPPVSSCSIKDDNMDTHRLVESIREEPENDIPDSLRNMKNPVEVSFQNSQADGSARCNPLNLAPSAVADTTSSKEVEKLAIEKIMSGPYVAHQASPEELDELENDFEYGNQAKDFRGSMKGSPIESSTANAAVAVPVLSGNGSCSSSGLYSNGTLEELEPTELAAPLLNVTPAPVVQRKPLIRLSFTSLAKATEKSS</sequence>
<dbReference type="GO" id="GO:0005634">
    <property type="term" value="C:nucleus"/>
    <property type="evidence" value="ECO:0007669"/>
    <property type="project" value="UniProtKB-SubCell"/>
</dbReference>
<comment type="cofactor">
    <cofactor evidence="1">
        <name>Mn(2+)</name>
        <dbReference type="ChEBI" id="CHEBI:29035"/>
    </cofactor>
</comment>
<evidence type="ECO:0000256" key="12">
    <source>
        <dbReference type="ARBA" id="ARBA00022842"/>
    </source>
</evidence>
<organism evidence="18">
    <name type="scientific">Fagus sylvatica</name>
    <name type="common">Beechnut</name>
    <dbReference type="NCBI Taxonomy" id="28930"/>
    <lineage>
        <taxon>Eukaryota</taxon>
        <taxon>Viridiplantae</taxon>
        <taxon>Streptophyta</taxon>
        <taxon>Embryophyta</taxon>
        <taxon>Tracheophyta</taxon>
        <taxon>Spermatophyta</taxon>
        <taxon>Magnoliopsida</taxon>
        <taxon>eudicotyledons</taxon>
        <taxon>Gunneridae</taxon>
        <taxon>Pentapetalae</taxon>
        <taxon>rosids</taxon>
        <taxon>fabids</taxon>
        <taxon>Fagales</taxon>
        <taxon>Fagaceae</taxon>
        <taxon>Fagus</taxon>
    </lineage>
</organism>
<dbReference type="GO" id="GO:0003723">
    <property type="term" value="F:RNA binding"/>
    <property type="evidence" value="ECO:0007669"/>
    <property type="project" value="InterPro"/>
</dbReference>
<dbReference type="GO" id="GO:1990817">
    <property type="term" value="F:poly(A) RNA polymerase activity"/>
    <property type="evidence" value="ECO:0007669"/>
    <property type="project" value="UniProtKB-EC"/>
</dbReference>
<gene>
    <name evidence="18" type="ORF">FSB_LOCUS45343</name>
</gene>
<dbReference type="GO" id="GO:0046872">
    <property type="term" value="F:metal ion binding"/>
    <property type="evidence" value="ECO:0007669"/>
    <property type="project" value="UniProtKB-KW"/>
</dbReference>
<dbReference type="GO" id="GO:0031123">
    <property type="term" value="P:RNA 3'-end processing"/>
    <property type="evidence" value="ECO:0007669"/>
    <property type="project" value="InterPro"/>
</dbReference>
<dbReference type="FunFam" id="3.30.460.10:FF:000002">
    <property type="entry name" value="Poly(A) polymerase alpha, putative"/>
    <property type="match status" value="1"/>
</dbReference>
<keyword evidence="9" id="KW-0479">Metal-binding</keyword>
<feature type="domain" description="Poly(A) polymerase nucleotidyltransferase" evidence="17">
    <location>
        <begin position="16"/>
        <end position="206"/>
    </location>
</feature>
<dbReference type="Pfam" id="PF20750">
    <property type="entry name" value="PAP_NTPase"/>
    <property type="match status" value="1"/>
</dbReference>
<dbReference type="SUPFAM" id="SSF55003">
    <property type="entry name" value="PAP/Archaeal CCA-adding enzyme, C-terminal domain"/>
    <property type="match status" value="1"/>
</dbReference>
<dbReference type="InterPro" id="IPR011068">
    <property type="entry name" value="NuclTrfase_I-like_C"/>
</dbReference>
<feature type="region of interest" description="Disordered" evidence="14">
    <location>
        <begin position="458"/>
        <end position="503"/>
    </location>
</feature>
<comment type="subcellular location">
    <subcellularLocation>
        <location evidence="3">Nucleus</location>
    </subcellularLocation>
</comment>
<dbReference type="InterPro" id="IPR007010">
    <property type="entry name" value="PolA_pol_RNA-bd_dom"/>
</dbReference>
<evidence type="ECO:0000256" key="4">
    <source>
        <dbReference type="ARBA" id="ARBA00010912"/>
    </source>
</evidence>
<evidence type="ECO:0000313" key="18">
    <source>
        <dbReference type="EMBL" id="SPD17461.1"/>
    </source>
</evidence>
<dbReference type="Pfam" id="PF04928">
    <property type="entry name" value="PAP_central"/>
    <property type="match status" value="1"/>
</dbReference>
<dbReference type="GO" id="GO:0006397">
    <property type="term" value="P:mRNA processing"/>
    <property type="evidence" value="ECO:0007669"/>
    <property type="project" value="UniProtKB-KW"/>
</dbReference>
<evidence type="ECO:0000259" key="17">
    <source>
        <dbReference type="Pfam" id="PF20750"/>
    </source>
</evidence>
<dbReference type="CDD" id="cd05402">
    <property type="entry name" value="NT_PAP_TUTase"/>
    <property type="match status" value="1"/>
</dbReference>
<feature type="compositionally biased region" description="Basic and acidic residues" evidence="14">
    <location>
        <begin position="491"/>
        <end position="503"/>
    </location>
</feature>
<evidence type="ECO:0000256" key="14">
    <source>
        <dbReference type="SAM" id="MobiDB-lite"/>
    </source>
</evidence>
<feature type="domain" description="Poly(A) polymerase central" evidence="16">
    <location>
        <begin position="211"/>
        <end position="355"/>
    </location>
</feature>
<dbReference type="Pfam" id="PF04926">
    <property type="entry name" value="PAP_RNA-bind"/>
    <property type="match status" value="1"/>
</dbReference>
<evidence type="ECO:0000256" key="6">
    <source>
        <dbReference type="ARBA" id="ARBA00022664"/>
    </source>
</evidence>
<evidence type="ECO:0000256" key="5">
    <source>
        <dbReference type="ARBA" id="ARBA00012388"/>
    </source>
</evidence>
<proteinExistence type="inferred from homology"/>
<feature type="region of interest" description="Disordered" evidence="14">
    <location>
        <begin position="518"/>
        <end position="538"/>
    </location>
</feature>
<name>A0A2N9I0R5_FAGSY</name>
<evidence type="ECO:0000259" key="15">
    <source>
        <dbReference type="Pfam" id="PF04926"/>
    </source>
</evidence>
<evidence type="ECO:0000256" key="10">
    <source>
        <dbReference type="ARBA" id="ARBA00022741"/>
    </source>
</evidence>
<keyword evidence="6" id="KW-0507">mRNA processing</keyword>
<accession>A0A2N9I0R5</accession>
<dbReference type="InterPro" id="IPR007012">
    <property type="entry name" value="PolA_pol_cen_dom"/>
</dbReference>
<dbReference type="SUPFAM" id="SSF81301">
    <property type="entry name" value="Nucleotidyltransferase"/>
    <property type="match status" value="1"/>
</dbReference>
<evidence type="ECO:0000256" key="8">
    <source>
        <dbReference type="ARBA" id="ARBA00022695"/>
    </source>
</evidence>
<comment type="cofactor">
    <cofactor evidence="2">
        <name>Mg(2+)</name>
        <dbReference type="ChEBI" id="CHEBI:18420"/>
    </cofactor>
</comment>
<dbReference type="Gene3D" id="3.30.70.590">
    <property type="entry name" value="Poly(A) polymerase predicted RNA binding domain"/>
    <property type="match status" value="1"/>
</dbReference>
<keyword evidence="8" id="KW-0548">Nucleotidyltransferase</keyword>